<name>A0A645FI06_9ZZZZ</name>
<evidence type="ECO:0000313" key="2">
    <source>
        <dbReference type="EMBL" id="MPN12094.1"/>
    </source>
</evidence>
<protein>
    <recommendedName>
        <fullName evidence="3">DUF3502 domain-containing protein</fullName>
    </recommendedName>
</protein>
<organism evidence="2">
    <name type="scientific">bioreactor metagenome</name>
    <dbReference type="NCBI Taxonomy" id="1076179"/>
    <lineage>
        <taxon>unclassified sequences</taxon>
        <taxon>metagenomes</taxon>
        <taxon>ecological metagenomes</taxon>
    </lineage>
</organism>
<comment type="caution">
    <text evidence="2">The sequence shown here is derived from an EMBL/GenBank/DDBJ whole genome shotgun (WGS) entry which is preliminary data.</text>
</comment>
<evidence type="ECO:0000256" key="1">
    <source>
        <dbReference type="SAM" id="MobiDB-lite"/>
    </source>
</evidence>
<feature type="compositionally biased region" description="Low complexity" evidence="1">
    <location>
        <begin position="226"/>
        <end position="235"/>
    </location>
</feature>
<dbReference type="EMBL" id="VSSQ01058372">
    <property type="protein sequence ID" value="MPN12094.1"/>
    <property type="molecule type" value="Genomic_DNA"/>
</dbReference>
<dbReference type="SUPFAM" id="SSF53850">
    <property type="entry name" value="Periplasmic binding protein-like II"/>
    <property type="match status" value="1"/>
</dbReference>
<accession>A0A645FI06</accession>
<reference evidence="2" key="1">
    <citation type="submission" date="2019-08" db="EMBL/GenBank/DDBJ databases">
        <authorList>
            <person name="Kucharzyk K."/>
            <person name="Murdoch R.W."/>
            <person name="Higgins S."/>
            <person name="Loffler F."/>
        </authorList>
    </citation>
    <scope>NUCLEOTIDE SEQUENCE</scope>
</reference>
<dbReference type="AlphaFoldDB" id="A0A645FI06"/>
<evidence type="ECO:0008006" key="3">
    <source>
        <dbReference type="Google" id="ProtNLM"/>
    </source>
</evidence>
<feature type="region of interest" description="Disordered" evidence="1">
    <location>
        <begin position="191"/>
        <end position="235"/>
    </location>
</feature>
<gene>
    <name evidence="2" type="ORF">SDC9_159406</name>
</gene>
<proteinExistence type="predicted"/>
<sequence>MESEGYIVRTYITPTVTAKNCLTGLYGISAYSKLFDRSAEILTLLYCNADFKTVFTYGVENVNWIKNDDGTISKINDDYSMDFYQTGNTLIGYHTSDIPADYRDSAIQSNLIMKPDGFITFAGTFDEEQQDIIKQANEIVAGKYEELCQGVEDWEAQNNDILAKLDAIGFPDFLTNVFNAQYGPVATALSESEAARKAQKPPYLDDSANNGKTETGESNTEEVNTEEANTGEVEE</sequence>